<name>A0A9P8L7U6_9PEZI</name>
<dbReference type="GO" id="GO:0020037">
    <property type="term" value="F:heme binding"/>
    <property type="evidence" value="ECO:0007669"/>
    <property type="project" value="InterPro"/>
</dbReference>
<sequence>MNSAALRFLRQDPRCACVLVAIAVFALYVSHVLQKRKRAVNAPFVGLDIKSSRKRIQKYVYDAHSLLKEGCEKYPNGAFQLQTPDGVKVIITGKLIDELKDFPDDVLDIESTRLSLPDITEELDYAFATEIPPTEEWKAVKLHPVLLRIVALVVGRVLVGPSINRVDDWLTASIDFTTDVFVGAMILRMCPSWLRPVGQFFVPQIRRVHKHHAVARRFIIPVVNERLAWIRNGFDEKHEDMIQWLLTNGSEKDGGDPKDIARLQLLVTFAGIHTSTMGVTNTMYDLAARPEYIKPLRDEIEAVLADTDGKFTKQALTKMKKLDSFMLESQRVNPPEFATFTRKVMKPITLSNGTHLPVGTMLQIPVGFNRSLFDSPDEFDGFRFYNLRQESETEANKHQYGTVSKRFFAGNMIKAITARFILDYEFKLADQSAGRPKNLRFQATNAPDPTKELLLRKRS</sequence>
<keyword evidence="8" id="KW-1185">Reference proteome</keyword>
<dbReference type="SUPFAM" id="SSF48264">
    <property type="entry name" value="Cytochrome P450"/>
    <property type="match status" value="1"/>
</dbReference>
<keyword evidence="5" id="KW-0408">Iron</keyword>
<evidence type="ECO:0000256" key="2">
    <source>
        <dbReference type="ARBA" id="ARBA00010617"/>
    </source>
</evidence>
<dbReference type="InterPro" id="IPR036396">
    <property type="entry name" value="Cyt_P450_sf"/>
</dbReference>
<comment type="caution">
    <text evidence="7">The sequence shown here is derived from an EMBL/GenBank/DDBJ whole genome shotgun (WGS) entry which is preliminary data.</text>
</comment>
<dbReference type="Pfam" id="PF00067">
    <property type="entry name" value="p450"/>
    <property type="match status" value="1"/>
</dbReference>
<evidence type="ECO:0000256" key="1">
    <source>
        <dbReference type="ARBA" id="ARBA00001971"/>
    </source>
</evidence>
<dbReference type="GO" id="GO:0004497">
    <property type="term" value="F:monooxygenase activity"/>
    <property type="evidence" value="ECO:0007669"/>
    <property type="project" value="InterPro"/>
</dbReference>
<organism evidence="7 8">
    <name type="scientific">Trichoglossum hirsutum</name>
    <dbReference type="NCBI Taxonomy" id="265104"/>
    <lineage>
        <taxon>Eukaryota</taxon>
        <taxon>Fungi</taxon>
        <taxon>Dikarya</taxon>
        <taxon>Ascomycota</taxon>
        <taxon>Pezizomycotina</taxon>
        <taxon>Geoglossomycetes</taxon>
        <taxon>Geoglossales</taxon>
        <taxon>Geoglossaceae</taxon>
        <taxon>Trichoglossum</taxon>
    </lineage>
</organism>
<keyword evidence="6" id="KW-0503">Monooxygenase</keyword>
<dbReference type="InterPro" id="IPR001128">
    <property type="entry name" value="Cyt_P450"/>
</dbReference>
<evidence type="ECO:0000256" key="5">
    <source>
        <dbReference type="ARBA" id="ARBA00023004"/>
    </source>
</evidence>
<keyword evidence="3" id="KW-0479">Metal-binding</keyword>
<evidence type="ECO:0000256" key="3">
    <source>
        <dbReference type="ARBA" id="ARBA00022723"/>
    </source>
</evidence>
<dbReference type="Gene3D" id="1.10.630.10">
    <property type="entry name" value="Cytochrome P450"/>
    <property type="match status" value="1"/>
</dbReference>
<comment type="cofactor">
    <cofactor evidence="1">
        <name>heme</name>
        <dbReference type="ChEBI" id="CHEBI:30413"/>
    </cofactor>
</comment>
<evidence type="ECO:0008006" key="9">
    <source>
        <dbReference type="Google" id="ProtNLM"/>
    </source>
</evidence>
<reference evidence="7" key="1">
    <citation type="submission" date="2021-03" db="EMBL/GenBank/DDBJ databases">
        <title>Comparative genomics and phylogenomic investigation of the class Geoglossomycetes provide insights into ecological specialization and systematics.</title>
        <authorList>
            <person name="Melie T."/>
            <person name="Pirro S."/>
            <person name="Miller A.N."/>
            <person name="Quandt A."/>
        </authorList>
    </citation>
    <scope>NUCLEOTIDE SEQUENCE</scope>
    <source>
        <strain evidence="7">CAQ_001_2017</strain>
    </source>
</reference>
<evidence type="ECO:0000256" key="6">
    <source>
        <dbReference type="ARBA" id="ARBA00023033"/>
    </source>
</evidence>
<accession>A0A9P8L7U6</accession>
<dbReference type="AlphaFoldDB" id="A0A9P8L7U6"/>
<evidence type="ECO:0000313" key="7">
    <source>
        <dbReference type="EMBL" id="KAH0555796.1"/>
    </source>
</evidence>
<dbReference type="EMBL" id="JAGHQM010001353">
    <property type="protein sequence ID" value="KAH0555796.1"/>
    <property type="molecule type" value="Genomic_DNA"/>
</dbReference>
<keyword evidence="4" id="KW-0560">Oxidoreductase</keyword>
<dbReference type="GO" id="GO:0016705">
    <property type="term" value="F:oxidoreductase activity, acting on paired donors, with incorporation or reduction of molecular oxygen"/>
    <property type="evidence" value="ECO:0007669"/>
    <property type="project" value="InterPro"/>
</dbReference>
<protein>
    <recommendedName>
        <fullName evidence="9">Cytochrome P450</fullName>
    </recommendedName>
</protein>
<dbReference type="Proteomes" id="UP000750711">
    <property type="component" value="Unassembled WGS sequence"/>
</dbReference>
<dbReference type="GO" id="GO:0005506">
    <property type="term" value="F:iron ion binding"/>
    <property type="evidence" value="ECO:0007669"/>
    <property type="project" value="InterPro"/>
</dbReference>
<comment type="similarity">
    <text evidence="2">Belongs to the cytochrome P450 family.</text>
</comment>
<evidence type="ECO:0000256" key="4">
    <source>
        <dbReference type="ARBA" id="ARBA00023002"/>
    </source>
</evidence>
<dbReference type="PANTHER" id="PTHR46206:SF6">
    <property type="entry name" value="CYTOCHROME P450 MONOOXYGENASE AN1598-RELATED"/>
    <property type="match status" value="1"/>
</dbReference>
<evidence type="ECO:0000313" key="8">
    <source>
        <dbReference type="Proteomes" id="UP000750711"/>
    </source>
</evidence>
<dbReference type="PANTHER" id="PTHR46206">
    <property type="entry name" value="CYTOCHROME P450"/>
    <property type="match status" value="1"/>
</dbReference>
<dbReference type="CDD" id="cd11041">
    <property type="entry name" value="CYP503A1-like"/>
    <property type="match status" value="1"/>
</dbReference>
<gene>
    <name evidence="7" type="ORF">GP486_006260</name>
</gene>
<proteinExistence type="inferred from homology"/>